<dbReference type="FunCoup" id="B3RIJ3">
    <property type="interactions" value="965"/>
</dbReference>
<keyword evidence="4 7" id="KW-0812">Transmembrane</keyword>
<dbReference type="OrthoDB" id="6277625at2759"/>
<keyword evidence="9" id="KW-1185">Reference proteome</keyword>
<evidence type="ECO:0000256" key="6">
    <source>
        <dbReference type="ARBA" id="ARBA00023136"/>
    </source>
</evidence>
<dbReference type="InParanoid" id="B3RIJ3"/>
<dbReference type="PhylomeDB" id="B3RIJ3"/>
<dbReference type="GeneID" id="6748850"/>
<sequence length="304" mass="34441">MKDFPLMIPFSDSIGCVHLICLQLIGECTPTVLTVELGYFFDADADAGHLSADITEVNAESMLSSADTAVLTTPHQRFSTLPTVWLMVLEGLLLIIFEVAVFAFPFALTKKITRGHYPQFSLLAMFHSGLWLIVAIIDGTLQFYHRLSRNHGYLKCYRKTRHIRRVPFYCLSTGNAAMLLMLGIYDTVPTKVLKPYHYVEIFASIEVAVCLPCIIYYIVYVAKFNKRRPFPDLDEENVLNCGAPYNSEIITGASRDADYLDDILEKQADMIRYLQQHNIKLGKRLLKLSHRSNIAESPVPIQNV</sequence>
<organism evidence="8 9">
    <name type="scientific">Trichoplax adhaerens</name>
    <name type="common">Trichoplax reptans</name>
    <dbReference type="NCBI Taxonomy" id="10228"/>
    <lineage>
        <taxon>Eukaryota</taxon>
        <taxon>Metazoa</taxon>
        <taxon>Placozoa</taxon>
        <taxon>Uniplacotomia</taxon>
        <taxon>Trichoplacea</taxon>
        <taxon>Trichoplacidae</taxon>
        <taxon>Trichoplax</taxon>
    </lineage>
</organism>
<dbReference type="PANTHER" id="PTHR31592:SF1">
    <property type="entry name" value="TRANSMEMBRANE PROTEIN 192"/>
    <property type="match status" value="1"/>
</dbReference>
<dbReference type="OMA" id="IGFRDEN"/>
<dbReference type="HOGENOM" id="CLU_916243_0_0_1"/>
<dbReference type="KEGG" id="tad:TRIADDRAFT_51338"/>
<feature type="transmembrane region" description="Helical" evidence="7">
    <location>
        <begin position="166"/>
        <end position="185"/>
    </location>
</feature>
<feature type="transmembrane region" description="Helical" evidence="7">
    <location>
        <begin position="84"/>
        <end position="108"/>
    </location>
</feature>
<evidence type="ECO:0000256" key="3">
    <source>
        <dbReference type="ARBA" id="ARBA00014635"/>
    </source>
</evidence>
<evidence type="ECO:0000313" key="9">
    <source>
        <dbReference type="Proteomes" id="UP000009022"/>
    </source>
</evidence>
<dbReference type="InterPro" id="IPR029399">
    <property type="entry name" value="TMEM192"/>
</dbReference>
<comment type="similarity">
    <text evidence="2">Belongs to the TMEM192 family.</text>
</comment>
<evidence type="ECO:0000256" key="5">
    <source>
        <dbReference type="ARBA" id="ARBA00022989"/>
    </source>
</evidence>
<dbReference type="RefSeq" id="XP_002108442.1">
    <property type="nucleotide sequence ID" value="XM_002108406.1"/>
</dbReference>
<name>B3RIJ3_TRIAD</name>
<gene>
    <name evidence="8" type="ORF">TRIADDRAFT_51338</name>
</gene>
<dbReference type="eggNOG" id="ENOG502RYVA">
    <property type="taxonomic scope" value="Eukaryota"/>
</dbReference>
<dbReference type="CTD" id="6748850"/>
<protein>
    <recommendedName>
        <fullName evidence="3">Transmembrane protein 192</fullName>
    </recommendedName>
</protein>
<comment type="subcellular location">
    <subcellularLocation>
        <location evidence="1">Membrane</location>
        <topology evidence="1">Multi-pass membrane protein</topology>
    </subcellularLocation>
</comment>
<dbReference type="PANTHER" id="PTHR31592">
    <property type="entry name" value="TRANSMEMBRANE PROTEIN 192"/>
    <property type="match status" value="1"/>
</dbReference>
<evidence type="ECO:0000256" key="7">
    <source>
        <dbReference type="SAM" id="Phobius"/>
    </source>
</evidence>
<keyword evidence="6 7" id="KW-0472">Membrane</keyword>
<evidence type="ECO:0000256" key="2">
    <source>
        <dbReference type="ARBA" id="ARBA00006314"/>
    </source>
</evidence>
<dbReference type="GO" id="GO:0005770">
    <property type="term" value="C:late endosome"/>
    <property type="evidence" value="ECO:0000318"/>
    <property type="project" value="GO_Central"/>
</dbReference>
<proteinExistence type="inferred from homology"/>
<evidence type="ECO:0000256" key="1">
    <source>
        <dbReference type="ARBA" id="ARBA00004141"/>
    </source>
</evidence>
<dbReference type="AlphaFoldDB" id="B3RIJ3"/>
<dbReference type="EMBL" id="DS985241">
    <property type="protein sequence ID" value="EDV29240.1"/>
    <property type="molecule type" value="Genomic_DNA"/>
</dbReference>
<evidence type="ECO:0000313" key="8">
    <source>
        <dbReference type="EMBL" id="EDV29240.1"/>
    </source>
</evidence>
<dbReference type="Proteomes" id="UP000009022">
    <property type="component" value="Unassembled WGS sequence"/>
</dbReference>
<feature type="transmembrane region" description="Helical" evidence="7">
    <location>
        <begin position="120"/>
        <end position="145"/>
    </location>
</feature>
<dbReference type="Pfam" id="PF14802">
    <property type="entry name" value="TMEM192"/>
    <property type="match status" value="1"/>
</dbReference>
<dbReference type="STRING" id="10228.B3RIJ3"/>
<dbReference type="GO" id="GO:0005765">
    <property type="term" value="C:lysosomal membrane"/>
    <property type="evidence" value="ECO:0000318"/>
    <property type="project" value="GO_Central"/>
</dbReference>
<reference evidence="8 9" key="1">
    <citation type="journal article" date="2008" name="Nature">
        <title>The Trichoplax genome and the nature of placozoans.</title>
        <authorList>
            <person name="Srivastava M."/>
            <person name="Begovic E."/>
            <person name="Chapman J."/>
            <person name="Putnam N.H."/>
            <person name="Hellsten U."/>
            <person name="Kawashima T."/>
            <person name="Kuo A."/>
            <person name="Mitros T."/>
            <person name="Salamov A."/>
            <person name="Carpenter M.L."/>
            <person name="Signorovitch A.Y."/>
            <person name="Moreno M.A."/>
            <person name="Kamm K."/>
            <person name="Grimwood J."/>
            <person name="Schmutz J."/>
            <person name="Shapiro H."/>
            <person name="Grigoriev I.V."/>
            <person name="Buss L.W."/>
            <person name="Schierwater B."/>
            <person name="Dellaporta S.L."/>
            <person name="Rokhsar D.S."/>
        </authorList>
    </citation>
    <scope>NUCLEOTIDE SEQUENCE [LARGE SCALE GENOMIC DNA]</scope>
    <source>
        <strain evidence="8 9">Grell-BS-1999</strain>
    </source>
</reference>
<accession>B3RIJ3</accession>
<feature type="transmembrane region" description="Helical" evidence="7">
    <location>
        <begin position="197"/>
        <end position="219"/>
    </location>
</feature>
<keyword evidence="5 7" id="KW-1133">Transmembrane helix</keyword>
<evidence type="ECO:0000256" key="4">
    <source>
        <dbReference type="ARBA" id="ARBA00022692"/>
    </source>
</evidence>